<evidence type="ECO:0000259" key="9">
    <source>
        <dbReference type="Pfam" id="PF16916"/>
    </source>
</evidence>
<keyword evidence="5 7" id="KW-1133">Transmembrane helix</keyword>
<feature type="transmembrane region" description="Helical" evidence="7">
    <location>
        <begin position="114"/>
        <end position="132"/>
    </location>
</feature>
<keyword evidence="3" id="KW-0813">Transport</keyword>
<dbReference type="Gene3D" id="3.30.70.1350">
    <property type="entry name" value="Cation efflux protein, cytoplasmic domain"/>
    <property type="match status" value="1"/>
</dbReference>
<evidence type="ECO:0000313" key="11">
    <source>
        <dbReference type="Proteomes" id="UP000298246"/>
    </source>
</evidence>
<dbReference type="InterPro" id="IPR050291">
    <property type="entry name" value="CDF_Transporter"/>
</dbReference>
<dbReference type="GO" id="GO:0008324">
    <property type="term" value="F:monoatomic cation transmembrane transporter activity"/>
    <property type="evidence" value="ECO:0007669"/>
    <property type="project" value="InterPro"/>
</dbReference>
<gene>
    <name evidence="10" type="ORF">B5M42_12660</name>
</gene>
<comment type="caution">
    <text evidence="10">The sequence shown here is derived from an EMBL/GenBank/DDBJ whole genome shotgun (WGS) entry which is preliminary data.</text>
</comment>
<evidence type="ECO:0000259" key="8">
    <source>
        <dbReference type="Pfam" id="PF01545"/>
    </source>
</evidence>
<keyword evidence="6 7" id="KW-0472">Membrane</keyword>
<dbReference type="PANTHER" id="PTHR43840:SF15">
    <property type="entry name" value="MITOCHONDRIAL METAL TRANSPORTER 1-RELATED"/>
    <property type="match status" value="1"/>
</dbReference>
<protein>
    <submittedName>
        <fullName evidence="10">Cation-efflux pump</fullName>
    </submittedName>
</protein>
<dbReference type="NCBIfam" id="TIGR01297">
    <property type="entry name" value="CDF"/>
    <property type="match status" value="1"/>
</dbReference>
<evidence type="ECO:0000256" key="6">
    <source>
        <dbReference type="ARBA" id="ARBA00023136"/>
    </source>
</evidence>
<name>A0A4Y8Q3B3_9BACL</name>
<feature type="domain" description="Cation efflux protein cytoplasmic" evidence="9">
    <location>
        <begin position="218"/>
        <end position="295"/>
    </location>
</feature>
<feature type="transmembrane region" description="Helical" evidence="7">
    <location>
        <begin position="81"/>
        <end position="102"/>
    </location>
</feature>
<comment type="subcellular location">
    <subcellularLocation>
        <location evidence="1">Membrane</location>
        <topology evidence="1">Multi-pass membrane protein</topology>
    </subcellularLocation>
</comment>
<evidence type="ECO:0000256" key="4">
    <source>
        <dbReference type="ARBA" id="ARBA00022692"/>
    </source>
</evidence>
<evidence type="ECO:0000256" key="1">
    <source>
        <dbReference type="ARBA" id="ARBA00004141"/>
    </source>
</evidence>
<dbReference type="PANTHER" id="PTHR43840">
    <property type="entry name" value="MITOCHONDRIAL METAL TRANSPORTER 1-RELATED"/>
    <property type="match status" value="1"/>
</dbReference>
<evidence type="ECO:0000256" key="2">
    <source>
        <dbReference type="ARBA" id="ARBA00008114"/>
    </source>
</evidence>
<keyword evidence="4 7" id="KW-0812">Transmembrane</keyword>
<dbReference type="Pfam" id="PF01545">
    <property type="entry name" value="Cation_efflux"/>
    <property type="match status" value="1"/>
</dbReference>
<evidence type="ECO:0000256" key="5">
    <source>
        <dbReference type="ARBA" id="ARBA00022989"/>
    </source>
</evidence>
<dbReference type="InterPro" id="IPR027470">
    <property type="entry name" value="Cation_efflux_CTD"/>
</dbReference>
<feature type="transmembrane region" description="Helical" evidence="7">
    <location>
        <begin position="181"/>
        <end position="198"/>
    </location>
</feature>
<evidence type="ECO:0000256" key="3">
    <source>
        <dbReference type="ARBA" id="ARBA00022448"/>
    </source>
</evidence>
<dbReference type="SUPFAM" id="SSF161111">
    <property type="entry name" value="Cation efflux protein transmembrane domain-like"/>
    <property type="match status" value="1"/>
</dbReference>
<dbReference type="Gene3D" id="1.20.1510.10">
    <property type="entry name" value="Cation efflux protein transmembrane domain"/>
    <property type="match status" value="1"/>
</dbReference>
<organism evidence="10 11">
    <name type="scientific">Paenibacillus athensensis</name>
    <dbReference type="NCBI Taxonomy" id="1967502"/>
    <lineage>
        <taxon>Bacteria</taxon>
        <taxon>Bacillati</taxon>
        <taxon>Bacillota</taxon>
        <taxon>Bacilli</taxon>
        <taxon>Bacillales</taxon>
        <taxon>Paenibacillaceae</taxon>
        <taxon>Paenibacillus</taxon>
    </lineage>
</organism>
<dbReference type="InterPro" id="IPR002524">
    <property type="entry name" value="Cation_efflux"/>
</dbReference>
<dbReference type="OrthoDB" id="9806522at2"/>
<dbReference type="InterPro" id="IPR027469">
    <property type="entry name" value="Cation_efflux_TMD_sf"/>
</dbReference>
<dbReference type="Pfam" id="PF16916">
    <property type="entry name" value="ZT_dimer"/>
    <property type="match status" value="1"/>
</dbReference>
<dbReference type="AlphaFoldDB" id="A0A4Y8Q3B3"/>
<feature type="domain" description="Cation efflux protein transmembrane" evidence="8">
    <location>
        <begin position="17"/>
        <end position="210"/>
    </location>
</feature>
<comment type="similarity">
    <text evidence="2">Belongs to the cation diffusion facilitator (CDF) transporter (TC 2.A.4) family.</text>
</comment>
<dbReference type="Proteomes" id="UP000298246">
    <property type="component" value="Unassembled WGS sequence"/>
</dbReference>
<proteinExistence type="inferred from homology"/>
<dbReference type="EMBL" id="MYFO01000014">
    <property type="protein sequence ID" value="TFE87316.1"/>
    <property type="molecule type" value="Genomic_DNA"/>
</dbReference>
<dbReference type="InterPro" id="IPR058533">
    <property type="entry name" value="Cation_efflux_TM"/>
</dbReference>
<reference evidence="10 11" key="1">
    <citation type="submission" date="2017-03" db="EMBL/GenBank/DDBJ databases">
        <title>Isolation of Levoglucosan Utilizing Bacteria.</title>
        <authorList>
            <person name="Arya A.S."/>
        </authorList>
    </citation>
    <scope>NUCLEOTIDE SEQUENCE [LARGE SCALE GENOMIC DNA]</scope>
    <source>
        <strain evidence="10 11">MEC069</strain>
    </source>
</reference>
<evidence type="ECO:0000313" key="10">
    <source>
        <dbReference type="EMBL" id="TFE87316.1"/>
    </source>
</evidence>
<dbReference type="GO" id="GO:0016020">
    <property type="term" value="C:membrane"/>
    <property type="evidence" value="ECO:0007669"/>
    <property type="project" value="UniProtKB-SubCell"/>
</dbReference>
<sequence>MMEDRLQKAQRAAWLRLVGHLGLAVLQGVAGWLAHSRALLADAVHSASAASGPAADLIGLRTDKLPPNESRSYRHGKAEAAAALLIAVALLVVGMEIGLAAVKALRQGVDAPPSVYAVPALLLAIGLKEVVYRYKQRTRQRQGLPAPAANVREHRSSLLSSAIALLGVLGALAGSYAHAPLFYYLDPLAGLLIALLLLRKGYSLAMDAIQATIDNALRREDAVELITAAQRVKGVITVDDLQAREHGHYVLVSVTISVNPRISVAEGHDIARSVKQQLMKRFFHVSDVFVHVHPYDPGYPYKNVDPEQDEFPSIVH</sequence>
<keyword evidence="11" id="KW-1185">Reference proteome</keyword>
<accession>A0A4Y8Q3B3</accession>
<dbReference type="InterPro" id="IPR036837">
    <property type="entry name" value="Cation_efflux_CTD_sf"/>
</dbReference>
<dbReference type="SUPFAM" id="SSF160240">
    <property type="entry name" value="Cation efflux protein cytoplasmic domain-like"/>
    <property type="match status" value="1"/>
</dbReference>
<evidence type="ECO:0000256" key="7">
    <source>
        <dbReference type="SAM" id="Phobius"/>
    </source>
</evidence>
<feature type="transmembrane region" description="Helical" evidence="7">
    <location>
        <begin position="158"/>
        <end position="175"/>
    </location>
</feature>